<name>A0ACB7YHU9_9ERIC</name>
<organism evidence="1 2">
    <name type="scientific">Vaccinium darrowii</name>
    <dbReference type="NCBI Taxonomy" id="229202"/>
    <lineage>
        <taxon>Eukaryota</taxon>
        <taxon>Viridiplantae</taxon>
        <taxon>Streptophyta</taxon>
        <taxon>Embryophyta</taxon>
        <taxon>Tracheophyta</taxon>
        <taxon>Spermatophyta</taxon>
        <taxon>Magnoliopsida</taxon>
        <taxon>eudicotyledons</taxon>
        <taxon>Gunneridae</taxon>
        <taxon>Pentapetalae</taxon>
        <taxon>asterids</taxon>
        <taxon>Ericales</taxon>
        <taxon>Ericaceae</taxon>
        <taxon>Vaccinioideae</taxon>
        <taxon>Vaccinieae</taxon>
        <taxon>Vaccinium</taxon>
    </lineage>
</organism>
<comment type="caution">
    <text evidence="1">The sequence shown here is derived from an EMBL/GenBank/DDBJ whole genome shotgun (WGS) entry which is preliminary data.</text>
</comment>
<evidence type="ECO:0000313" key="2">
    <source>
        <dbReference type="Proteomes" id="UP000828048"/>
    </source>
</evidence>
<reference evidence="1 2" key="1">
    <citation type="journal article" date="2021" name="Hortic Res">
        <title>High-quality reference genome and annotation aids understanding of berry development for evergreen blueberry (Vaccinium darrowii).</title>
        <authorList>
            <person name="Yu J."/>
            <person name="Hulse-Kemp A.M."/>
            <person name="Babiker E."/>
            <person name="Staton M."/>
        </authorList>
    </citation>
    <scope>NUCLEOTIDE SEQUENCE [LARGE SCALE GENOMIC DNA]</scope>
    <source>
        <strain evidence="2">cv. NJ 8807/NJ 8810</strain>
        <tissue evidence="1">Young leaf</tissue>
    </source>
</reference>
<keyword evidence="2" id="KW-1185">Reference proteome</keyword>
<sequence length="200" mass="21086">MASSSSSSRVPSLPPPRPKSPPEYPDLYGKRRELAKVQMLEREITFLEGELKFVETLPPASRCCKEYVIALAIVLYLELPVLISHGCAVLGAPLISKCHAAAISAAAIAVYKTVFHAYVVQCQNVGFAPAGLAHDALTRSHAAAAAAAATAAASVALRNVFRAQIAIVDVVALVLNAPSQTFVAVVQKIAAAPLVYVTRI</sequence>
<gene>
    <name evidence="1" type="ORF">Vadar_028040</name>
</gene>
<accession>A0ACB7YHU9</accession>
<protein>
    <submittedName>
        <fullName evidence="1">Uncharacterized protein</fullName>
    </submittedName>
</protein>
<dbReference type="Proteomes" id="UP000828048">
    <property type="component" value="Chromosome 8"/>
</dbReference>
<proteinExistence type="predicted"/>
<evidence type="ECO:0000313" key="1">
    <source>
        <dbReference type="EMBL" id="KAH7852694.1"/>
    </source>
</evidence>
<dbReference type="EMBL" id="CM037158">
    <property type="protein sequence ID" value="KAH7852694.1"/>
    <property type="molecule type" value="Genomic_DNA"/>
</dbReference>